<proteinExistence type="predicted"/>
<keyword evidence="8" id="KW-0325">Glycoprotein</keyword>
<keyword evidence="11" id="KW-0808">Transferase</keyword>
<feature type="chain" id="PRO_5044856619" evidence="9">
    <location>
        <begin position="29"/>
        <end position="640"/>
    </location>
</feature>
<protein>
    <submittedName>
        <fullName evidence="11">Pollen receptor-like kinase 3</fullName>
        <ecNumber evidence="11">2.7.11.1</ecNumber>
    </submittedName>
</protein>
<dbReference type="PROSITE" id="PS50011">
    <property type="entry name" value="PROTEIN_KINASE_DOM"/>
    <property type="match status" value="1"/>
</dbReference>
<keyword evidence="7" id="KW-0472">Membrane</keyword>
<evidence type="ECO:0000256" key="5">
    <source>
        <dbReference type="ARBA" id="ARBA00022737"/>
    </source>
</evidence>
<evidence type="ECO:0000256" key="6">
    <source>
        <dbReference type="ARBA" id="ARBA00022989"/>
    </source>
</evidence>
<evidence type="ECO:0000256" key="9">
    <source>
        <dbReference type="SAM" id="SignalP"/>
    </source>
</evidence>
<evidence type="ECO:0000256" key="1">
    <source>
        <dbReference type="ARBA" id="ARBA00004370"/>
    </source>
</evidence>
<feature type="signal peptide" evidence="9">
    <location>
        <begin position="1"/>
        <end position="28"/>
    </location>
</feature>
<keyword evidence="12" id="KW-1185">Reference proteome</keyword>
<dbReference type="FunFam" id="3.80.10.10:FF:000041">
    <property type="entry name" value="LRR receptor-like serine/threonine-protein kinase ERECTA"/>
    <property type="match status" value="1"/>
</dbReference>
<dbReference type="PANTHER" id="PTHR48007">
    <property type="entry name" value="LEUCINE-RICH REPEAT RECEPTOR-LIKE PROTEIN KINASE PXC1"/>
    <property type="match status" value="1"/>
</dbReference>
<dbReference type="Pfam" id="PF07714">
    <property type="entry name" value="PK_Tyr_Ser-Thr"/>
    <property type="match status" value="1"/>
</dbReference>
<evidence type="ECO:0000259" key="10">
    <source>
        <dbReference type="PROSITE" id="PS50011"/>
    </source>
</evidence>
<feature type="domain" description="Protein kinase" evidence="10">
    <location>
        <begin position="368"/>
        <end position="638"/>
    </location>
</feature>
<sequence>MTATTTAAAVRPLIISLLVLSLQTTTLSLPGEDAHLIRFKSSLKDSSPLDPTWIAATDPCDRKRRPWLGIECSNSTVSSLLLMNLGLSNNDRAGIRIDFAPLEKLQTLRFLSLENNSFSGQMPEFNRLTSLKSLFLSGNRFSGEIPGNFFTSMGSLKKLELAANNFTGEIPNSLQQLDNLSEMLLQLNRFSGPIPSFKQKSLKVLDVSHNNLQGEIPQTMMRFPASAFEGNPGACGAVINKPCKALGDTSPPITEAFMASTKWVVLAIVVGVLLVTILFKKKDKGDMFSTIGSNPRVDNHYEHAVEVHAPSINRRMGSARRTGNYNFNNNNDSAPSIGKKGQPNSGKWSDLVMINEESGVFGLPDLMKAAAEVLGNSGLGSAYKATMPNYEVSVVVKRMRGMNKLNKDAFDAEIRRLGRIRHRNILPPLAYHYRKEEKLLVTEFVPKGSLMFVLHGDRGIAHAELDWATRLKIIKGVARGLGFLHTELSEQEVPHGNLKSSNILLSTDHEPLLTDYSLHPLSSASQFLQAYKCPEAALLSPKSDVYCLGVVVLEVITGKFPSQYLNNQDSGTDLVHWAKQAVSDGRVVDLIDPEIANGGSALPEMERMLCIGAACAEDDHVKRMEMREAIRRIEEVQLRV</sequence>
<evidence type="ECO:0000256" key="7">
    <source>
        <dbReference type="ARBA" id="ARBA00023136"/>
    </source>
</evidence>
<dbReference type="Gene3D" id="1.10.510.10">
    <property type="entry name" value="Transferase(Phosphotransferase) domain 1"/>
    <property type="match status" value="1"/>
</dbReference>
<organism evidence="11 12">
    <name type="scientific">Salvia divinorum</name>
    <name type="common">Maria pastora</name>
    <name type="synonym">Diviner's sage</name>
    <dbReference type="NCBI Taxonomy" id="28513"/>
    <lineage>
        <taxon>Eukaryota</taxon>
        <taxon>Viridiplantae</taxon>
        <taxon>Streptophyta</taxon>
        <taxon>Embryophyta</taxon>
        <taxon>Tracheophyta</taxon>
        <taxon>Spermatophyta</taxon>
        <taxon>Magnoliopsida</taxon>
        <taxon>eudicotyledons</taxon>
        <taxon>Gunneridae</taxon>
        <taxon>Pentapetalae</taxon>
        <taxon>asterids</taxon>
        <taxon>lamiids</taxon>
        <taxon>Lamiales</taxon>
        <taxon>Lamiaceae</taxon>
        <taxon>Nepetoideae</taxon>
        <taxon>Mentheae</taxon>
        <taxon>Salviinae</taxon>
        <taxon>Salvia</taxon>
        <taxon>Salvia subgen. Calosphace</taxon>
    </lineage>
</organism>
<name>A0ABD1IDP8_SALDI</name>
<dbReference type="InterPro" id="IPR001245">
    <property type="entry name" value="Ser-Thr/Tyr_kinase_cat_dom"/>
</dbReference>
<dbReference type="InterPro" id="IPR046959">
    <property type="entry name" value="PRK1-6/SRF4-like"/>
</dbReference>
<dbReference type="SUPFAM" id="SSF52058">
    <property type="entry name" value="L domain-like"/>
    <property type="match status" value="1"/>
</dbReference>
<dbReference type="Gene3D" id="3.80.10.10">
    <property type="entry name" value="Ribonuclease Inhibitor"/>
    <property type="match status" value="2"/>
</dbReference>
<dbReference type="EC" id="2.7.11.1" evidence="11"/>
<keyword evidence="5" id="KW-0677">Repeat</keyword>
<dbReference type="PANTHER" id="PTHR48007:SF29">
    <property type="entry name" value="POLLEN RECEPTOR-LIKE KINASE 3"/>
    <property type="match status" value="1"/>
</dbReference>
<evidence type="ECO:0000313" key="11">
    <source>
        <dbReference type="EMBL" id="KAL1566842.1"/>
    </source>
</evidence>
<keyword evidence="3" id="KW-0812">Transmembrane</keyword>
<comment type="caution">
    <text evidence="11">The sequence shown here is derived from an EMBL/GenBank/DDBJ whole genome shotgun (WGS) entry which is preliminary data.</text>
</comment>
<evidence type="ECO:0000256" key="3">
    <source>
        <dbReference type="ARBA" id="ARBA00022692"/>
    </source>
</evidence>
<dbReference type="Gene3D" id="3.30.200.20">
    <property type="entry name" value="Phosphorylase Kinase, domain 1"/>
    <property type="match status" value="1"/>
</dbReference>
<dbReference type="Proteomes" id="UP001567538">
    <property type="component" value="Unassembled WGS sequence"/>
</dbReference>
<reference evidence="11 12" key="1">
    <citation type="submission" date="2024-06" db="EMBL/GenBank/DDBJ databases">
        <title>A chromosome level genome sequence of Diviner's sage (Salvia divinorum).</title>
        <authorList>
            <person name="Ford S.A."/>
            <person name="Ro D.-K."/>
            <person name="Ness R.W."/>
            <person name="Phillips M.A."/>
        </authorList>
    </citation>
    <scope>NUCLEOTIDE SEQUENCE [LARGE SCALE GENOMIC DNA]</scope>
    <source>
        <strain evidence="11">SAF-2024a</strain>
        <tissue evidence="11">Leaf</tissue>
    </source>
</reference>
<dbReference type="InterPro" id="IPR000719">
    <property type="entry name" value="Prot_kinase_dom"/>
</dbReference>
<evidence type="ECO:0000256" key="2">
    <source>
        <dbReference type="ARBA" id="ARBA00022614"/>
    </source>
</evidence>
<accession>A0ABD1IDP8</accession>
<gene>
    <name evidence="11" type="primary">PRK3</name>
    <name evidence="11" type="ORF">AAHA92_02398</name>
</gene>
<dbReference type="InterPro" id="IPR011009">
    <property type="entry name" value="Kinase-like_dom_sf"/>
</dbReference>
<keyword evidence="4 9" id="KW-0732">Signal</keyword>
<dbReference type="GO" id="GO:0016020">
    <property type="term" value="C:membrane"/>
    <property type="evidence" value="ECO:0007669"/>
    <property type="project" value="UniProtKB-SubCell"/>
</dbReference>
<keyword evidence="6" id="KW-1133">Transmembrane helix</keyword>
<dbReference type="InterPro" id="IPR013210">
    <property type="entry name" value="LRR_N_plant-typ"/>
</dbReference>
<dbReference type="Pfam" id="PF00560">
    <property type="entry name" value="LRR_1"/>
    <property type="match status" value="3"/>
</dbReference>
<comment type="subcellular location">
    <subcellularLocation>
        <location evidence="1">Membrane</location>
    </subcellularLocation>
</comment>
<dbReference type="SUPFAM" id="SSF56112">
    <property type="entry name" value="Protein kinase-like (PK-like)"/>
    <property type="match status" value="1"/>
</dbReference>
<evidence type="ECO:0000256" key="8">
    <source>
        <dbReference type="ARBA" id="ARBA00023180"/>
    </source>
</evidence>
<keyword evidence="2" id="KW-0433">Leucine-rich repeat</keyword>
<evidence type="ECO:0000313" key="12">
    <source>
        <dbReference type="Proteomes" id="UP001567538"/>
    </source>
</evidence>
<dbReference type="AlphaFoldDB" id="A0ABD1IDP8"/>
<dbReference type="EMBL" id="JBEAFC010000002">
    <property type="protein sequence ID" value="KAL1566842.1"/>
    <property type="molecule type" value="Genomic_DNA"/>
</dbReference>
<dbReference type="GO" id="GO:0004674">
    <property type="term" value="F:protein serine/threonine kinase activity"/>
    <property type="evidence" value="ECO:0007669"/>
    <property type="project" value="UniProtKB-EC"/>
</dbReference>
<dbReference type="Pfam" id="PF08263">
    <property type="entry name" value="LRRNT_2"/>
    <property type="match status" value="1"/>
</dbReference>
<dbReference type="InterPro" id="IPR032675">
    <property type="entry name" value="LRR_dom_sf"/>
</dbReference>
<dbReference type="InterPro" id="IPR001611">
    <property type="entry name" value="Leu-rich_rpt"/>
</dbReference>
<evidence type="ECO:0000256" key="4">
    <source>
        <dbReference type="ARBA" id="ARBA00022729"/>
    </source>
</evidence>